<name>A0ABS8GDU8_9MICC</name>
<dbReference type="InterPro" id="IPR036928">
    <property type="entry name" value="AS_sf"/>
</dbReference>
<evidence type="ECO:0000313" key="2">
    <source>
        <dbReference type="EMBL" id="MCC3264804.1"/>
    </source>
</evidence>
<comment type="caution">
    <text evidence="2">The sequence shown here is derived from an EMBL/GenBank/DDBJ whole genome shotgun (WGS) entry which is preliminary data.</text>
</comment>
<keyword evidence="3" id="KW-1185">Reference proteome</keyword>
<dbReference type="InterPro" id="IPR020556">
    <property type="entry name" value="Amidase_CS"/>
</dbReference>
<dbReference type="Gene3D" id="3.90.1300.10">
    <property type="entry name" value="Amidase signature (AS) domain"/>
    <property type="match status" value="1"/>
</dbReference>
<dbReference type="PROSITE" id="PS00571">
    <property type="entry name" value="AMIDASES"/>
    <property type="match status" value="1"/>
</dbReference>
<reference evidence="2" key="1">
    <citation type="submission" date="2021-10" db="EMBL/GenBank/DDBJ databases">
        <title>Novel species in genus Arthrobacter.</title>
        <authorList>
            <person name="Liu Y."/>
        </authorList>
    </citation>
    <scope>NUCLEOTIDE SEQUENCE</scope>
    <source>
        <strain evidence="2">Zg-Y786</strain>
    </source>
</reference>
<proteinExistence type="predicted"/>
<dbReference type="RefSeq" id="WP_227889661.1">
    <property type="nucleotide sequence ID" value="NZ_JAJFZQ010000002.1"/>
</dbReference>
<organism evidence="2 3">
    <name type="scientific">Arthrobacter gengyunqii</name>
    <dbReference type="NCBI Taxonomy" id="2886940"/>
    <lineage>
        <taxon>Bacteria</taxon>
        <taxon>Bacillati</taxon>
        <taxon>Actinomycetota</taxon>
        <taxon>Actinomycetes</taxon>
        <taxon>Micrococcales</taxon>
        <taxon>Micrococcaceae</taxon>
        <taxon>Arthrobacter</taxon>
    </lineage>
</organism>
<evidence type="ECO:0000259" key="1">
    <source>
        <dbReference type="Pfam" id="PF01425"/>
    </source>
</evidence>
<sequence length="473" mass="49339">MNPNPATVHEALLLLESGALSSEELVAGALERADALDAELGVFISRYSEQAIAAARDSDKARSQGNPIGPLEGIPIGVKDIITTEEGPTTAQSLVFDQSSFSGDATVVARLRAAGAVIVGKTSTMEFAIGTPDFEKPFPIPRNPWNTETWTGGSSSGTGGGVAAEMFLAGLGTDTGGSIRIPAATCGITGLKPTYGRVPKDGCAPLGFSLDHIGPMARTSYDCALMLNVMAGHSSADPTSADVPTQDYTAGLGRDLTGMRVGIARMAERDGEFSASSELDAGFAELAAALTSLGAVVIPVTLPHYEVVATAGLVLMIAEGYAYHRQDLQQRWNDYSQGLRECLGMGPFYTAADVVQAQRVRSVGRDAVGALLEDVDVIITPTVSAGGFDFETVDRYWDGPSTVNLTGYWNACGNPVLSVPFGFTAAGLPLGVQIAGRAFDESTVLRVGHAFQTVTDHHLQRPAILEGSVLSAG</sequence>
<feature type="domain" description="Amidase" evidence="1">
    <location>
        <begin position="24"/>
        <end position="445"/>
    </location>
</feature>
<dbReference type="Pfam" id="PF01425">
    <property type="entry name" value="Amidase"/>
    <property type="match status" value="1"/>
</dbReference>
<evidence type="ECO:0000313" key="3">
    <source>
        <dbReference type="Proteomes" id="UP001139168"/>
    </source>
</evidence>
<gene>
    <name evidence="2" type="ORF">LJ752_01940</name>
</gene>
<dbReference type="PANTHER" id="PTHR11895">
    <property type="entry name" value="TRANSAMIDASE"/>
    <property type="match status" value="1"/>
</dbReference>
<dbReference type="InterPro" id="IPR000120">
    <property type="entry name" value="Amidase"/>
</dbReference>
<dbReference type="SUPFAM" id="SSF75304">
    <property type="entry name" value="Amidase signature (AS) enzymes"/>
    <property type="match status" value="1"/>
</dbReference>
<dbReference type="InterPro" id="IPR023631">
    <property type="entry name" value="Amidase_dom"/>
</dbReference>
<dbReference type="Proteomes" id="UP001139168">
    <property type="component" value="Unassembled WGS sequence"/>
</dbReference>
<accession>A0ABS8GDU8</accession>
<dbReference type="PANTHER" id="PTHR11895:SF176">
    <property type="entry name" value="AMIDASE AMID-RELATED"/>
    <property type="match status" value="1"/>
</dbReference>
<protein>
    <submittedName>
        <fullName evidence="2">Amidase</fullName>
    </submittedName>
</protein>
<dbReference type="EMBL" id="JAJFZQ010000002">
    <property type="protein sequence ID" value="MCC3264804.1"/>
    <property type="molecule type" value="Genomic_DNA"/>
</dbReference>